<keyword evidence="1" id="KW-0472">Membrane</keyword>
<protein>
    <submittedName>
        <fullName evidence="2">Uncharacterized protein</fullName>
    </submittedName>
</protein>
<dbReference type="EMBL" id="QLTW01000359">
    <property type="protein sequence ID" value="MBT9146175.1"/>
    <property type="molecule type" value="Genomic_DNA"/>
</dbReference>
<feature type="transmembrane region" description="Helical" evidence="1">
    <location>
        <begin position="42"/>
        <end position="60"/>
    </location>
</feature>
<evidence type="ECO:0000256" key="1">
    <source>
        <dbReference type="SAM" id="Phobius"/>
    </source>
</evidence>
<sequence>MPFTYSPGIDTFKLFIFKIVESSIWGFSSVITSSLFSFLPTINSAISIIFVSDWFFSAIFSPSRNTTTRSETWRTSSNRWLINSIDIPLWVSCFKIFSKLPASDSVRTAVGSSNTKTLILLFLDLSTSRAISTNCLYPYRQTYNWQ</sequence>
<dbReference type="AlphaFoldDB" id="A0A9E2F798"/>
<dbReference type="Proteomes" id="UP000811545">
    <property type="component" value="Unassembled WGS sequence"/>
</dbReference>
<proteinExistence type="predicted"/>
<gene>
    <name evidence="2" type="ORF">DDT42_02057</name>
</gene>
<evidence type="ECO:0000313" key="2">
    <source>
        <dbReference type="EMBL" id="MBT9146175.1"/>
    </source>
</evidence>
<comment type="caution">
    <text evidence="2">The sequence shown here is derived from an EMBL/GenBank/DDBJ whole genome shotgun (WGS) entry which is preliminary data.</text>
</comment>
<name>A0A9E2F798_PSYF1</name>
<reference evidence="2 3" key="1">
    <citation type="journal article" date="2021" name="bioRxiv">
        <title>Unique metabolic strategies in Hadean analogues reveal hints for primordial physiology.</title>
        <authorList>
            <person name="Nobu M.K."/>
            <person name="Nakai R."/>
            <person name="Tamazawa S."/>
            <person name="Mori H."/>
            <person name="Toyoda A."/>
            <person name="Ijiri A."/>
            <person name="Suzuki S."/>
            <person name="Kurokawa K."/>
            <person name="Kamagata Y."/>
            <person name="Tamaki H."/>
        </authorList>
    </citation>
    <scope>NUCLEOTIDE SEQUENCE [LARGE SCALE GENOMIC DNA]</scope>
    <source>
        <strain evidence="2">BS525</strain>
    </source>
</reference>
<keyword evidence="1" id="KW-1133">Transmembrane helix</keyword>
<accession>A0A9E2F798</accession>
<organism evidence="2 3">
    <name type="scientific">Psychracetigena formicireducens</name>
    <dbReference type="NCBI Taxonomy" id="2986056"/>
    <lineage>
        <taxon>Bacteria</taxon>
        <taxon>Bacillati</taxon>
        <taxon>Candidatus Lithacetigenota</taxon>
        <taxon>Candidatus Psychracetigena</taxon>
    </lineage>
</organism>
<evidence type="ECO:0000313" key="3">
    <source>
        <dbReference type="Proteomes" id="UP000811545"/>
    </source>
</evidence>
<keyword evidence="1" id="KW-0812">Transmembrane</keyword>